<comment type="caution">
    <text evidence="2">The sequence shown here is derived from an EMBL/GenBank/DDBJ whole genome shotgun (WGS) entry which is preliminary data.</text>
</comment>
<dbReference type="RefSeq" id="WP_154730911.1">
    <property type="nucleotide sequence ID" value="NZ_SZYE01000222.1"/>
</dbReference>
<dbReference type="GO" id="GO:0016887">
    <property type="term" value="F:ATP hydrolysis activity"/>
    <property type="evidence" value="ECO:0007669"/>
    <property type="project" value="InterPro"/>
</dbReference>
<dbReference type="Pfam" id="PF00005">
    <property type="entry name" value="ABC_tran"/>
    <property type="match status" value="1"/>
</dbReference>
<dbReference type="SUPFAM" id="SSF52540">
    <property type="entry name" value="P-loop containing nucleoside triphosphate hydrolases"/>
    <property type="match status" value="1"/>
</dbReference>
<organism evidence="2 3">
    <name type="scientific">Cellulomonas hominis</name>
    <dbReference type="NCBI Taxonomy" id="156981"/>
    <lineage>
        <taxon>Bacteria</taxon>
        <taxon>Bacillati</taxon>
        <taxon>Actinomycetota</taxon>
        <taxon>Actinomycetes</taxon>
        <taxon>Micrococcales</taxon>
        <taxon>Cellulomonadaceae</taxon>
        <taxon>Cellulomonas</taxon>
    </lineage>
</organism>
<evidence type="ECO:0000313" key="3">
    <source>
        <dbReference type="Proteomes" id="UP000308121"/>
    </source>
</evidence>
<name>A0A7Z8NPB1_9CELL</name>
<accession>A0A7Z8NPB1</accession>
<dbReference type="GO" id="GO:0005524">
    <property type="term" value="F:ATP binding"/>
    <property type="evidence" value="ECO:0007669"/>
    <property type="project" value="UniProtKB-KW"/>
</dbReference>
<feature type="domain" description="ABC transporter" evidence="1">
    <location>
        <begin position="27"/>
        <end position="53"/>
    </location>
</feature>
<dbReference type="OrthoDB" id="5296765at2"/>
<reference evidence="2 3" key="1">
    <citation type="submission" date="2019-05" db="EMBL/GenBank/DDBJ databases">
        <title>Genome sequence of Cellulomonas hominis strain CS1.</title>
        <authorList>
            <person name="Belmont J."/>
            <person name="Maclea K.S."/>
        </authorList>
    </citation>
    <scope>NUCLEOTIDE SEQUENCE [LARGE SCALE GENOMIC DNA]</scope>
    <source>
        <strain evidence="2 3">CS1</strain>
    </source>
</reference>
<dbReference type="InterPro" id="IPR027417">
    <property type="entry name" value="P-loop_NTPase"/>
</dbReference>
<evidence type="ECO:0000259" key="1">
    <source>
        <dbReference type="Pfam" id="PF00005"/>
    </source>
</evidence>
<dbReference type="EMBL" id="SZYE01000222">
    <property type="protein sequence ID" value="TKR22232.1"/>
    <property type="molecule type" value="Genomic_DNA"/>
</dbReference>
<sequence length="53" mass="5158">MSTISTPGPRLSARGLVKQFGATTALAGVDLDVAPGESVAVMGPSGSGKSTLL</sequence>
<dbReference type="AlphaFoldDB" id="A0A7Z8NPB1"/>
<feature type="non-terminal residue" evidence="2">
    <location>
        <position position="53"/>
    </location>
</feature>
<dbReference type="InterPro" id="IPR003439">
    <property type="entry name" value="ABC_transporter-like_ATP-bd"/>
</dbReference>
<protein>
    <submittedName>
        <fullName evidence="2">ATP-binding cassette domain-containing protein</fullName>
    </submittedName>
</protein>
<dbReference type="Proteomes" id="UP000308121">
    <property type="component" value="Unassembled WGS sequence"/>
</dbReference>
<dbReference type="Gene3D" id="3.40.50.300">
    <property type="entry name" value="P-loop containing nucleotide triphosphate hydrolases"/>
    <property type="match status" value="1"/>
</dbReference>
<evidence type="ECO:0000313" key="2">
    <source>
        <dbReference type="EMBL" id="TKR22232.1"/>
    </source>
</evidence>
<proteinExistence type="predicted"/>
<gene>
    <name evidence="2" type="ORF">FA014_17520</name>
</gene>
<keyword evidence="2" id="KW-0067">ATP-binding</keyword>
<keyword evidence="2" id="KW-0547">Nucleotide-binding</keyword>